<dbReference type="EMBL" id="VSZQ01000245">
    <property type="protein sequence ID" value="TYR51105.1"/>
    <property type="molecule type" value="Genomic_DNA"/>
</dbReference>
<name>A0A5D4IFY5_9ACTN</name>
<keyword evidence="2" id="KW-1185">Reference proteome</keyword>
<dbReference type="RefSeq" id="WP_148904585.1">
    <property type="nucleotide sequence ID" value="NZ_VSZQ01000245.1"/>
</dbReference>
<evidence type="ECO:0000313" key="2">
    <source>
        <dbReference type="Proteomes" id="UP000323242"/>
    </source>
</evidence>
<accession>A0A5D4IFY5</accession>
<dbReference type="AlphaFoldDB" id="A0A5D4IFY5"/>
<evidence type="ECO:0000313" key="1">
    <source>
        <dbReference type="EMBL" id="TYR51105.1"/>
    </source>
</evidence>
<gene>
    <name evidence="1" type="ORF">FY004_31810</name>
</gene>
<proteinExistence type="predicted"/>
<comment type="caution">
    <text evidence="1">The sequence shown here is derived from an EMBL/GenBank/DDBJ whole genome shotgun (WGS) entry which is preliminary data.</text>
</comment>
<reference evidence="1 2" key="1">
    <citation type="submission" date="2019-08" db="EMBL/GenBank/DDBJ databases">
        <title>Draft genome for granaticin producer strain Streptomyces parvus C05.</title>
        <authorList>
            <person name="Gonzalez-Pimentel J.L."/>
        </authorList>
    </citation>
    <scope>NUCLEOTIDE SEQUENCE [LARGE SCALE GENOMIC DNA]</scope>
    <source>
        <strain evidence="1 2">C05</strain>
    </source>
</reference>
<protein>
    <submittedName>
        <fullName evidence="1">Uncharacterized protein</fullName>
    </submittedName>
</protein>
<sequence length="387" mass="42380">MIAVSDPEFSQVNELSTASLLRYLRGRGWSPSRDYGRGQLWVLTASDESGDPYEVMVPLDRGPRDYADRVADLVETLSAVEARRPADVLREMSLPSADWQFLRLTPPGPSGTAPLVELVPALAGLRDLMTAAAAAEAAPEPQPVQPANKPQVVKDHVSSVRLDQTRVGSYVVAVHTPLPGGPAQGSLFDHDFREEPFARRVTRKLYAALICAREAADLTIRDDELADFTLFAHGGLSANLCEALVKIGGEDGPGFSFDFTWSPDLPVEQPTHRIRLAAPQLAALDEGAKDLRARLGRKDMVLLGSVVRLHRELPHGAGAVTVAGYFEDWDDSRPRRVRMTLDHHDYGKAAEAHRRGDEVLVRGDLVALGNAPRLDNVRSFVVRHMSE</sequence>
<dbReference type="Proteomes" id="UP000323242">
    <property type="component" value="Unassembled WGS sequence"/>
</dbReference>
<organism evidence="1 2">
    <name type="scientific">Streptomyces parvus</name>
    <dbReference type="NCBI Taxonomy" id="66428"/>
    <lineage>
        <taxon>Bacteria</taxon>
        <taxon>Bacillati</taxon>
        <taxon>Actinomycetota</taxon>
        <taxon>Actinomycetes</taxon>
        <taxon>Kitasatosporales</taxon>
        <taxon>Streptomycetaceae</taxon>
        <taxon>Streptomyces</taxon>
    </lineage>
</organism>